<evidence type="ECO:0000313" key="7">
    <source>
        <dbReference type="EMBL" id="MFD2738735.1"/>
    </source>
</evidence>
<feature type="domain" description="Glycoside hydrolase family 3 N-terminal" evidence="6">
    <location>
        <begin position="26"/>
        <end position="296"/>
    </location>
</feature>
<dbReference type="RefSeq" id="WP_386371704.1">
    <property type="nucleotide sequence ID" value="NZ_JBHUMP010000002.1"/>
</dbReference>
<evidence type="ECO:0000256" key="5">
    <source>
        <dbReference type="ARBA" id="ARBA00023295"/>
    </source>
</evidence>
<comment type="catalytic activity">
    <reaction evidence="1">
        <text>Hydrolysis of terminal non-reducing N-acetyl-D-hexosamine residues in N-acetyl-beta-D-hexosaminides.</text>
        <dbReference type="EC" id="3.2.1.52"/>
    </reaction>
</comment>
<dbReference type="InterPro" id="IPR036962">
    <property type="entry name" value="Glyco_hydro_3_N_sf"/>
</dbReference>
<proteinExistence type="inferred from homology"/>
<dbReference type="NCBIfam" id="NF003740">
    <property type="entry name" value="PRK05337.1"/>
    <property type="match status" value="1"/>
</dbReference>
<evidence type="ECO:0000256" key="2">
    <source>
        <dbReference type="ARBA" id="ARBA00005336"/>
    </source>
</evidence>
<evidence type="ECO:0000259" key="6">
    <source>
        <dbReference type="Pfam" id="PF00933"/>
    </source>
</evidence>
<gene>
    <name evidence="7" type="primary">nagZ</name>
    <name evidence="7" type="ORF">ACFSUD_04045</name>
</gene>
<dbReference type="InterPro" id="IPR017853">
    <property type="entry name" value="GH"/>
</dbReference>
<evidence type="ECO:0000256" key="1">
    <source>
        <dbReference type="ARBA" id="ARBA00001231"/>
    </source>
</evidence>
<keyword evidence="4 7" id="KW-0378">Hydrolase</keyword>
<comment type="caution">
    <text evidence="7">The sequence shown here is derived from an EMBL/GenBank/DDBJ whole genome shotgun (WGS) entry which is preliminary data.</text>
</comment>
<dbReference type="PANTHER" id="PTHR30480:SF13">
    <property type="entry name" value="BETA-HEXOSAMINIDASE"/>
    <property type="match status" value="1"/>
</dbReference>
<reference evidence="8" key="1">
    <citation type="journal article" date="2019" name="Int. J. Syst. Evol. Microbiol.">
        <title>The Global Catalogue of Microorganisms (GCM) 10K type strain sequencing project: providing services to taxonomists for standard genome sequencing and annotation.</title>
        <authorList>
            <consortium name="The Broad Institute Genomics Platform"/>
            <consortium name="The Broad Institute Genome Sequencing Center for Infectious Disease"/>
            <person name="Wu L."/>
            <person name="Ma J."/>
        </authorList>
    </citation>
    <scope>NUCLEOTIDE SEQUENCE [LARGE SCALE GENOMIC DNA]</scope>
    <source>
        <strain evidence="8">TISTR 2562</strain>
    </source>
</reference>
<evidence type="ECO:0000313" key="8">
    <source>
        <dbReference type="Proteomes" id="UP001597474"/>
    </source>
</evidence>
<keyword evidence="8" id="KW-1185">Reference proteome</keyword>
<dbReference type="Gene3D" id="3.20.20.300">
    <property type="entry name" value="Glycoside hydrolase, family 3, N-terminal domain"/>
    <property type="match status" value="1"/>
</dbReference>
<dbReference type="PANTHER" id="PTHR30480">
    <property type="entry name" value="BETA-HEXOSAMINIDASE-RELATED"/>
    <property type="match status" value="1"/>
</dbReference>
<accession>A0ABW5U0C6</accession>
<dbReference type="SUPFAM" id="SSF51445">
    <property type="entry name" value="(Trans)glycosidases"/>
    <property type="match status" value="1"/>
</dbReference>
<name>A0ABW5U0C6_9RHOB</name>
<dbReference type="EC" id="3.2.1.52" evidence="3"/>
<protein>
    <recommendedName>
        <fullName evidence="3">beta-N-acetylhexosaminidase</fullName>
        <ecNumber evidence="3">3.2.1.52</ecNumber>
    </recommendedName>
</protein>
<dbReference type="Pfam" id="PF00933">
    <property type="entry name" value="Glyco_hydro_3"/>
    <property type="match status" value="1"/>
</dbReference>
<evidence type="ECO:0000256" key="3">
    <source>
        <dbReference type="ARBA" id="ARBA00012663"/>
    </source>
</evidence>
<sequence>MTATGGQSFGATILDAEGLRLSADEKALFRAVNPFGFILFARNIDSPDQIRALCDDFREAVGYDAVITIDQEGGRVQRLRAPLGREWLPPLEFVHRSGDQAERAMYLRYRLIADELHALGIDSNCAPMVDLAGDTTHDFLRNRCYGSDPAEVARLGRAAADGMLAGGVLPVLKHVPGHGRATQDSHFDLPRIAADHTSLSTHDFAPFKTLNDLPMAMTAHLVYEQIDPNPATCSPAVMRLIREEIGFDNLIMTDDISMKALSGSLLQITGDALAAGCDVILLCNASFEERAAVAGAAGEMTAAAQRRAHRALAARRAPDVFDIAAAEAELDRLLRGARHG</sequence>
<dbReference type="EMBL" id="JBHUMP010000002">
    <property type="protein sequence ID" value="MFD2738735.1"/>
    <property type="molecule type" value="Genomic_DNA"/>
</dbReference>
<keyword evidence="5 7" id="KW-0326">Glycosidase</keyword>
<organism evidence="7 8">
    <name type="scientific">Sulfitobacter aestuarii</name>
    <dbReference type="NCBI Taxonomy" id="2161676"/>
    <lineage>
        <taxon>Bacteria</taxon>
        <taxon>Pseudomonadati</taxon>
        <taxon>Pseudomonadota</taxon>
        <taxon>Alphaproteobacteria</taxon>
        <taxon>Rhodobacterales</taxon>
        <taxon>Roseobacteraceae</taxon>
        <taxon>Sulfitobacter</taxon>
    </lineage>
</organism>
<dbReference type="Proteomes" id="UP001597474">
    <property type="component" value="Unassembled WGS sequence"/>
</dbReference>
<dbReference type="InterPro" id="IPR001764">
    <property type="entry name" value="Glyco_hydro_3_N"/>
</dbReference>
<dbReference type="GO" id="GO:0004563">
    <property type="term" value="F:beta-N-acetylhexosaminidase activity"/>
    <property type="evidence" value="ECO:0007669"/>
    <property type="project" value="UniProtKB-EC"/>
</dbReference>
<dbReference type="InterPro" id="IPR050226">
    <property type="entry name" value="NagZ_Beta-hexosaminidase"/>
</dbReference>
<comment type="similarity">
    <text evidence="2">Belongs to the glycosyl hydrolase 3 family.</text>
</comment>
<evidence type="ECO:0000256" key="4">
    <source>
        <dbReference type="ARBA" id="ARBA00022801"/>
    </source>
</evidence>